<evidence type="ECO:0000256" key="2">
    <source>
        <dbReference type="ARBA" id="ARBA00022475"/>
    </source>
</evidence>
<evidence type="ECO:0000256" key="3">
    <source>
        <dbReference type="ARBA" id="ARBA00022692"/>
    </source>
</evidence>
<dbReference type="InterPro" id="IPR018704">
    <property type="entry name" value="SecYEG/CpoB_TPR"/>
</dbReference>
<dbReference type="EMBL" id="LBNQ01000023">
    <property type="protein sequence ID" value="KKW67975.1"/>
    <property type="molecule type" value="Genomic_DNA"/>
</dbReference>
<dbReference type="OrthoDB" id="8521102at2"/>
<proteinExistence type="inferred from homology"/>
<dbReference type="PIRSF" id="PIRSF006170">
    <property type="entry name" value="YfgM"/>
    <property type="match status" value="1"/>
</dbReference>
<evidence type="ECO:0000256" key="9">
    <source>
        <dbReference type="SAM" id="Phobius"/>
    </source>
</evidence>
<dbReference type="Gene3D" id="1.25.40.10">
    <property type="entry name" value="Tetratricopeptide repeat domain"/>
    <property type="match status" value="2"/>
</dbReference>
<dbReference type="GO" id="GO:0044877">
    <property type="term" value="F:protein-containing complex binding"/>
    <property type="evidence" value="ECO:0007669"/>
    <property type="project" value="InterPro"/>
</dbReference>
<keyword evidence="12" id="KW-1185">Reference proteome</keyword>
<name>A0A0U1Q041_9BURK</name>
<evidence type="ECO:0000256" key="7">
    <source>
        <dbReference type="ARBA" id="ARBA00024197"/>
    </source>
</evidence>
<feature type="transmembrane region" description="Helical" evidence="9">
    <location>
        <begin position="23"/>
        <end position="44"/>
    </location>
</feature>
<evidence type="ECO:0000256" key="6">
    <source>
        <dbReference type="ARBA" id="ARBA00023186"/>
    </source>
</evidence>
<keyword evidence="3 9" id="KW-0812">Transmembrane</keyword>
<evidence type="ECO:0000259" key="10">
    <source>
        <dbReference type="Pfam" id="PF09976"/>
    </source>
</evidence>
<dbReference type="GO" id="GO:0005886">
    <property type="term" value="C:plasma membrane"/>
    <property type="evidence" value="ECO:0007669"/>
    <property type="project" value="UniProtKB-SubCell"/>
</dbReference>
<evidence type="ECO:0000256" key="8">
    <source>
        <dbReference type="ARBA" id="ARBA00024235"/>
    </source>
</evidence>
<accession>A0A0U1Q041</accession>
<dbReference type="PANTHER" id="PTHR38035:SF1">
    <property type="entry name" value="ANCILLARY SECYEG TRANSLOCON SUBUNIT"/>
    <property type="match status" value="1"/>
</dbReference>
<dbReference type="STRING" id="1610491.AAV94_07330"/>
<comment type="subcellular location">
    <subcellularLocation>
        <location evidence="1">Cell membrane</location>
        <topology evidence="1">Single-pass type II membrane protein</topology>
    </subcellularLocation>
</comment>
<dbReference type="AlphaFoldDB" id="A0A0U1Q041"/>
<dbReference type="PANTHER" id="PTHR38035">
    <property type="entry name" value="UPF0070 PROTEIN YFGM"/>
    <property type="match status" value="1"/>
</dbReference>
<keyword evidence="5 9" id="KW-0472">Membrane</keyword>
<gene>
    <name evidence="11" type="ORF">AAV94_07330</name>
</gene>
<comment type="caution">
    <text evidence="11">The sequence shown here is derived from an EMBL/GenBank/DDBJ whole genome shotgun (WGS) entry which is preliminary data.</text>
</comment>
<keyword evidence="6" id="KW-0143">Chaperone</keyword>
<dbReference type="Proteomes" id="UP000050580">
    <property type="component" value="Unassembled WGS sequence"/>
</dbReference>
<comment type="similarity">
    <text evidence="7">Belongs to the YfgM family.</text>
</comment>
<evidence type="ECO:0000256" key="1">
    <source>
        <dbReference type="ARBA" id="ARBA00004401"/>
    </source>
</evidence>
<evidence type="ECO:0000313" key="11">
    <source>
        <dbReference type="EMBL" id="KKW67975.1"/>
    </source>
</evidence>
<keyword evidence="4 9" id="KW-1133">Transmembrane helix</keyword>
<evidence type="ECO:0000313" key="12">
    <source>
        <dbReference type="Proteomes" id="UP000050580"/>
    </source>
</evidence>
<evidence type="ECO:0000256" key="4">
    <source>
        <dbReference type="ARBA" id="ARBA00022989"/>
    </source>
</evidence>
<evidence type="ECO:0000256" key="5">
    <source>
        <dbReference type="ARBA" id="ARBA00023136"/>
    </source>
</evidence>
<dbReference type="RefSeq" id="WP_046741677.1">
    <property type="nucleotide sequence ID" value="NZ_LBNQ01000023.1"/>
</dbReference>
<dbReference type="SUPFAM" id="SSF48452">
    <property type="entry name" value="TPR-like"/>
    <property type="match status" value="1"/>
</dbReference>
<protein>
    <recommendedName>
        <fullName evidence="8">Ancillary SecYEG translocon subunit</fullName>
    </recommendedName>
</protein>
<sequence>MATHYDLQEQEQLATLKHFWDRWGLLISLVALAVVLVLAGFSGYRYWQARQASQAAVLYEQVRTASEQGQLDQAAQALASLQEAYPRTAQASQASLLAGALFAREQDWARAAQAYDWVSEKSRDAGFQALAVLRKASLLMEQGQFDAALTALDSFAFPQAFHGLREDRRGDVLQKMGRVDEAIAAYNAAYAALDALAPYRSVVEAKLNALGARAGQSAASA</sequence>
<organism evidence="11 12">
    <name type="scientific">Lampropedia cohaerens</name>
    <dbReference type="NCBI Taxonomy" id="1610491"/>
    <lineage>
        <taxon>Bacteria</taxon>
        <taxon>Pseudomonadati</taxon>
        <taxon>Pseudomonadota</taxon>
        <taxon>Betaproteobacteria</taxon>
        <taxon>Burkholderiales</taxon>
        <taxon>Comamonadaceae</taxon>
        <taxon>Lampropedia</taxon>
    </lineage>
</organism>
<keyword evidence="2" id="KW-1003">Cell membrane</keyword>
<dbReference type="InterPro" id="IPR011990">
    <property type="entry name" value="TPR-like_helical_dom_sf"/>
</dbReference>
<dbReference type="Pfam" id="PF09976">
    <property type="entry name" value="TPR_21"/>
    <property type="match status" value="1"/>
</dbReference>
<feature type="domain" description="Ancillary SecYEG translocon subunit/Cell division coordinator CpoB TPR" evidence="10">
    <location>
        <begin position="17"/>
        <end position="211"/>
    </location>
</feature>
<reference evidence="11 12" key="1">
    <citation type="submission" date="2015-05" db="EMBL/GenBank/DDBJ databases">
        <title>Draft genome sequence of Lampropedia sp. CT6, isolated from the microbial mat of a hot water spring, located at Manikaran, India.</title>
        <authorList>
            <person name="Tripathi C."/>
            <person name="Rani P."/>
            <person name="Mahato N.K."/>
            <person name="Lal R."/>
        </authorList>
    </citation>
    <scope>NUCLEOTIDE SEQUENCE [LARGE SCALE GENOMIC DNA]</scope>
    <source>
        <strain evidence="11 12">CT6</strain>
    </source>
</reference>
<dbReference type="InterPro" id="IPR026039">
    <property type="entry name" value="YfgM"/>
</dbReference>